<gene>
    <name evidence="1" type="ORF">MES5069_400092</name>
</gene>
<dbReference type="EMBL" id="CAKXZT010000136">
    <property type="protein sequence ID" value="CAH2404070.1"/>
    <property type="molecule type" value="Genomic_DNA"/>
</dbReference>
<dbReference type="Proteomes" id="UP001153050">
    <property type="component" value="Unassembled WGS sequence"/>
</dbReference>
<dbReference type="RefSeq" id="WP_254019870.1">
    <property type="nucleotide sequence ID" value="NZ_CAKXZT010000136.1"/>
</dbReference>
<proteinExistence type="predicted"/>
<evidence type="ECO:0000313" key="2">
    <source>
        <dbReference type="Proteomes" id="UP001153050"/>
    </source>
</evidence>
<comment type="caution">
    <text evidence="1">The sequence shown here is derived from an EMBL/GenBank/DDBJ whole genome shotgun (WGS) entry which is preliminary data.</text>
</comment>
<name>A0ABM9E4N3_9HYPH</name>
<protein>
    <submittedName>
        <fullName evidence="1">Uncharacterized protein</fullName>
    </submittedName>
</protein>
<sequence length="55" mass="6272">MIADEDFVAYELTSSAFNKITKAKPHIAQAVLRSIARQLSERLRNAAEDLRMSYM</sequence>
<accession>A0ABM9E4N3</accession>
<keyword evidence="2" id="KW-1185">Reference proteome</keyword>
<dbReference type="Gene3D" id="2.60.120.10">
    <property type="entry name" value="Jelly Rolls"/>
    <property type="match status" value="1"/>
</dbReference>
<organism evidence="1 2">
    <name type="scientific">Mesorhizobium escarrei</name>
    <dbReference type="NCBI Taxonomy" id="666018"/>
    <lineage>
        <taxon>Bacteria</taxon>
        <taxon>Pseudomonadati</taxon>
        <taxon>Pseudomonadota</taxon>
        <taxon>Alphaproteobacteria</taxon>
        <taxon>Hyphomicrobiales</taxon>
        <taxon>Phyllobacteriaceae</taxon>
        <taxon>Mesorhizobium</taxon>
    </lineage>
</organism>
<evidence type="ECO:0000313" key="1">
    <source>
        <dbReference type="EMBL" id="CAH2404070.1"/>
    </source>
</evidence>
<reference evidence="1 2" key="1">
    <citation type="submission" date="2022-03" db="EMBL/GenBank/DDBJ databases">
        <authorList>
            <person name="Brunel B."/>
        </authorList>
    </citation>
    <scope>NUCLEOTIDE SEQUENCE [LARGE SCALE GENOMIC DNA]</scope>
    <source>
        <strain evidence="1">STM5069sample</strain>
    </source>
</reference>
<dbReference type="InterPro" id="IPR014710">
    <property type="entry name" value="RmlC-like_jellyroll"/>
</dbReference>